<evidence type="ECO:0000256" key="2">
    <source>
        <dbReference type="ARBA" id="ARBA00022617"/>
    </source>
</evidence>
<dbReference type="GO" id="GO:0005506">
    <property type="term" value="F:iron ion binding"/>
    <property type="evidence" value="ECO:0007669"/>
    <property type="project" value="InterPro"/>
</dbReference>
<dbReference type="PROSITE" id="PS00086">
    <property type="entry name" value="CYTOCHROME_P450"/>
    <property type="match status" value="1"/>
</dbReference>
<accession>A0A8J3B7Y3</accession>
<dbReference type="Pfam" id="PF00067">
    <property type="entry name" value="p450"/>
    <property type="match status" value="1"/>
</dbReference>
<comment type="caution">
    <text evidence="8">The sequence shown here is derived from an EMBL/GenBank/DDBJ whole genome shotgun (WGS) entry which is preliminary data.</text>
</comment>
<comment type="similarity">
    <text evidence="1 7">Belongs to the cytochrome P450 family.</text>
</comment>
<sequence>MSSPSLLHALRPAVQPRVYELYDALRADAPCRWDRALRSWVVTGYAAVAGAARDPRLSSVRYPDPDAVPAELRGVAAVLSRQMLYRDPPDHARLRGPVSRAFAARAIAALRPRIGAIADGLVDDVAPAGACDVVADIAEALPARVIGELLDLPAADLPDVVEWSRTLAPVIGGARMSAEQRRACAEATDRVLAYLDAFYTGRADDADGPVADLLAAARAERMTRPELLANTLLIFLGGHETTTHFLGNAVVALLADPAARARFVGEPEVVDAAVEELLRYDPPVQLILRRAAADLDLAGARVAAGDPVLLVTAAANRDPAAYPEPGRLDFDRAGPRHLTFGHGAHFCLGAGLARLESGIALRALFTRLPDLARADDGPLEWLPNLDFRGLTRLPVRFTPVAGRVPGADRAGTATAGAAVGQASSIR</sequence>
<dbReference type="InterPro" id="IPR036396">
    <property type="entry name" value="Cyt_P450_sf"/>
</dbReference>
<dbReference type="RefSeq" id="WP_229783282.1">
    <property type="nucleotide sequence ID" value="NZ_BMQB01000001.1"/>
</dbReference>
<dbReference type="PANTHER" id="PTHR46696:SF1">
    <property type="entry name" value="CYTOCHROME P450 YJIB-RELATED"/>
    <property type="match status" value="1"/>
</dbReference>
<evidence type="ECO:0000256" key="5">
    <source>
        <dbReference type="ARBA" id="ARBA00023004"/>
    </source>
</evidence>
<keyword evidence="4 7" id="KW-0560">Oxidoreductase</keyword>
<dbReference type="PRINTS" id="PR00385">
    <property type="entry name" value="P450"/>
</dbReference>
<dbReference type="AlphaFoldDB" id="A0A8J3B7Y3"/>
<dbReference type="FunFam" id="1.10.630.10:FF:000018">
    <property type="entry name" value="Cytochrome P450 monooxygenase"/>
    <property type="match status" value="1"/>
</dbReference>
<dbReference type="GO" id="GO:0020037">
    <property type="term" value="F:heme binding"/>
    <property type="evidence" value="ECO:0007669"/>
    <property type="project" value="InterPro"/>
</dbReference>
<keyword evidence="9" id="KW-1185">Reference proteome</keyword>
<reference evidence="8" key="1">
    <citation type="journal article" date="2014" name="Int. J. Syst. Evol. Microbiol.">
        <title>Complete genome sequence of Corynebacterium casei LMG S-19264T (=DSM 44701T), isolated from a smear-ripened cheese.</title>
        <authorList>
            <consortium name="US DOE Joint Genome Institute (JGI-PGF)"/>
            <person name="Walter F."/>
            <person name="Albersmeier A."/>
            <person name="Kalinowski J."/>
            <person name="Ruckert C."/>
        </authorList>
    </citation>
    <scope>NUCLEOTIDE SEQUENCE</scope>
    <source>
        <strain evidence="8">JCM 3090</strain>
    </source>
</reference>
<dbReference type="PANTHER" id="PTHR46696">
    <property type="entry name" value="P450, PUTATIVE (EUROFUNG)-RELATED"/>
    <property type="match status" value="1"/>
</dbReference>
<evidence type="ECO:0000256" key="1">
    <source>
        <dbReference type="ARBA" id="ARBA00010617"/>
    </source>
</evidence>
<keyword evidence="3 7" id="KW-0479">Metal-binding</keyword>
<dbReference type="PRINTS" id="PR00359">
    <property type="entry name" value="BP450"/>
</dbReference>
<reference evidence="8" key="2">
    <citation type="submission" date="2020-09" db="EMBL/GenBank/DDBJ databases">
        <authorList>
            <person name="Sun Q."/>
            <person name="Ohkuma M."/>
        </authorList>
    </citation>
    <scope>NUCLEOTIDE SEQUENCE</scope>
    <source>
        <strain evidence="8">JCM 3090</strain>
    </source>
</reference>
<dbReference type="CDD" id="cd20625">
    <property type="entry name" value="CYP164-like"/>
    <property type="match status" value="1"/>
</dbReference>
<keyword evidence="5 7" id="KW-0408">Iron</keyword>
<evidence type="ECO:0000313" key="9">
    <source>
        <dbReference type="Proteomes" id="UP000649739"/>
    </source>
</evidence>
<dbReference type="GO" id="GO:0004497">
    <property type="term" value="F:monooxygenase activity"/>
    <property type="evidence" value="ECO:0007669"/>
    <property type="project" value="UniProtKB-KW"/>
</dbReference>
<gene>
    <name evidence="8" type="ORF">GCM10010123_08130</name>
</gene>
<evidence type="ECO:0000256" key="7">
    <source>
        <dbReference type="RuleBase" id="RU000461"/>
    </source>
</evidence>
<dbReference type="GO" id="GO:0017000">
    <property type="term" value="P:antibiotic biosynthetic process"/>
    <property type="evidence" value="ECO:0007669"/>
    <property type="project" value="UniProtKB-ARBA"/>
</dbReference>
<keyword evidence="6 7" id="KW-0503">Monooxygenase</keyword>
<name>A0A8J3B7Y3_9ACTN</name>
<dbReference type="SUPFAM" id="SSF48264">
    <property type="entry name" value="Cytochrome P450"/>
    <property type="match status" value="1"/>
</dbReference>
<dbReference type="Proteomes" id="UP000649739">
    <property type="component" value="Unassembled WGS sequence"/>
</dbReference>
<dbReference type="EMBL" id="BMQB01000001">
    <property type="protein sequence ID" value="GGJ80560.1"/>
    <property type="molecule type" value="Genomic_DNA"/>
</dbReference>
<dbReference type="InterPro" id="IPR002397">
    <property type="entry name" value="Cyt_P450_B"/>
</dbReference>
<evidence type="ECO:0000256" key="3">
    <source>
        <dbReference type="ARBA" id="ARBA00022723"/>
    </source>
</evidence>
<dbReference type="InterPro" id="IPR001128">
    <property type="entry name" value="Cyt_P450"/>
</dbReference>
<dbReference type="InterPro" id="IPR017972">
    <property type="entry name" value="Cyt_P450_CS"/>
</dbReference>
<protein>
    <submittedName>
        <fullName evidence="8">Cytochrome P450 hydroxylase</fullName>
    </submittedName>
</protein>
<evidence type="ECO:0000256" key="6">
    <source>
        <dbReference type="ARBA" id="ARBA00023033"/>
    </source>
</evidence>
<proteinExistence type="inferred from homology"/>
<dbReference type="Gene3D" id="1.10.630.10">
    <property type="entry name" value="Cytochrome P450"/>
    <property type="match status" value="1"/>
</dbReference>
<evidence type="ECO:0000256" key="4">
    <source>
        <dbReference type="ARBA" id="ARBA00023002"/>
    </source>
</evidence>
<organism evidence="8 9">
    <name type="scientific">Pilimelia anulata</name>
    <dbReference type="NCBI Taxonomy" id="53371"/>
    <lineage>
        <taxon>Bacteria</taxon>
        <taxon>Bacillati</taxon>
        <taxon>Actinomycetota</taxon>
        <taxon>Actinomycetes</taxon>
        <taxon>Micromonosporales</taxon>
        <taxon>Micromonosporaceae</taxon>
        <taxon>Pilimelia</taxon>
    </lineage>
</organism>
<evidence type="ECO:0000313" key="8">
    <source>
        <dbReference type="EMBL" id="GGJ80560.1"/>
    </source>
</evidence>
<dbReference type="GO" id="GO:0016705">
    <property type="term" value="F:oxidoreductase activity, acting on paired donors, with incorporation or reduction of molecular oxygen"/>
    <property type="evidence" value="ECO:0007669"/>
    <property type="project" value="InterPro"/>
</dbReference>
<keyword evidence="2 7" id="KW-0349">Heme</keyword>